<feature type="compositionally biased region" description="Low complexity" evidence="1">
    <location>
        <begin position="143"/>
        <end position="169"/>
    </location>
</feature>
<feature type="region of interest" description="Disordered" evidence="1">
    <location>
        <begin position="235"/>
        <end position="312"/>
    </location>
</feature>
<evidence type="ECO:0000313" key="3">
    <source>
        <dbReference type="Proteomes" id="UP001178508"/>
    </source>
</evidence>
<dbReference type="Gene3D" id="3.40.50.12690">
    <property type="match status" value="1"/>
</dbReference>
<dbReference type="SUPFAM" id="SSF52266">
    <property type="entry name" value="SGNH hydrolase"/>
    <property type="match status" value="1"/>
</dbReference>
<accession>A0AAV1EX76</accession>
<keyword evidence="3" id="KW-1185">Reference proteome</keyword>
<reference evidence="2" key="1">
    <citation type="submission" date="2023-08" db="EMBL/GenBank/DDBJ databases">
        <authorList>
            <person name="Alioto T."/>
            <person name="Alioto T."/>
            <person name="Gomez Garrido J."/>
        </authorList>
    </citation>
    <scope>NUCLEOTIDE SEQUENCE</scope>
</reference>
<dbReference type="CDD" id="cd00229">
    <property type="entry name" value="SGNH_hydrolase"/>
    <property type="match status" value="1"/>
</dbReference>
<dbReference type="Gene3D" id="3.40.50.12700">
    <property type="match status" value="1"/>
</dbReference>
<protein>
    <recommendedName>
        <fullName evidence="4">SGNH hydrolase-type esterase domain-containing protein</fullName>
    </recommendedName>
</protein>
<dbReference type="Proteomes" id="UP001178508">
    <property type="component" value="Chromosome 3"/>
</dbReference>
<feature type="region of interest" description="Disordered" evidence="1">
    <location>
        <begin position="135"/>
        <end position="199"/>
    </location>
</feature>
<dbReference type="AlphaFoldDB" id="A0AAV1EX76"/>
<organism evidence="2 3">
    <name type="scientific">Xyrichtys novacula</name>
    <name type="common">Pearly razorfish</name>
    <name type="synonym">Hemipteronotus novacula</name>
    <dbReference type="NCBI Taxonomy" id="13765"/>
    <lineage>
        <taxon>Eukaryota</taxon>
        <taxon>Metazoa</taxon>
        <taxon>Chordata</taxon>
        <taxon>Craniata</taxon>
        <taxon>Vertebrata</taxon>
        <taxon>Euteleostomi</taxon>
        <taxon>Actinopterygii</taxon>
        <taxon>Neopterygii</taxon>
        <taxon>Teleostei</taxon>
        <taxon>Neoteleostei</taxon>
        <taxon>Acanthomorphata</taxon>
        <taxon>Eupercaria</taxon>
        <taxon>Labriformes</taxon>
        <taxon>Labridae</taxon>
        <taxon>Xyrichtys</taxon>
    </lineage>
</organism>
<evidence type="ECO:0000313" key="2">
    <source>
        <dbReference type="EMBL" id="CAJ1053442.1"/>
    </source>
</evidence>
<gene>
    <name evidence="2" type="ORF">XNOV1_A022886</name>
</gene>
<evidence type="ECO:0008006" key="4">
    <source>
        <dbReference type="Google" id="ProtNLM"/>
    </source>
</evidence>
<sequence length="482" mass="52469">MDLGWNSNCSMMKSIYLATTVTTIDQYTADQIKYPRSHRSRLERRKRDLPEISTISGPSSGALAGKSPTVLSDLLPHRCGLQDGALASMAPHSSPPGCASCACLAEKIQELEQRISTLYQIQEAEKLMDTIVFRTSHPDSTGSSDPDPAAPNTSPPAAATTSPLPALPSFFPEVSSTRLGAKPKANPEPPASSTPSLQERWSHITARTRKTKLPPQAPLFQLHLENRFDTLDLHDSPLLPAGSQPMSTRLSHGSSGPPPPVPDHPHAGSLRRRSMPCFTPAPRLARVPSLSPQLSSPASSPPPHSSLVTQSPRPLFPPTTLIVGDSIVRNIRFFNALTRCFPGARVLDILTLLPTLLKSLPTSIQRIIIHVGTNDTSLHQTELTKDHFTQLFNFLKNCELSVFISGPIPTSGRGCGSFSRVLSLHTWLQSASQTHSFAFVDNFNLFWNRSCLLKSDGIHPNTAGSRMLAANLQHTVHCFPRD</sequence>
<name>A0AAV1EX76_XYRNO</name>
<proteinExistence type="predicted"/>
<feature type="compositionally biased region" description="Low complexity" evidence="1">
    <location>
        <begin position="288"/>
        <end position="298"/>
    </location>
</feature>
<dbReference type="EMBL" id="OY660866">
    <property type="protein sequence ID" value="CAJ1053442.1"/>
    <property type="molecule type" value="Genomic_DNA"/>
</dbReference>
<evidence type="ECO:0000256" key="1">
    <source>
        <dbReference type="SAM" id="MobiDB-lite"/>
    </source>
</evidence>